<evidence type="ECO:0000256" key="11">
    <source>
        <dbReference type="PIRSR" id="PIRSR605478-1"/>
    </source>
</evidence>
<name>N1JHD2_BLUG1</name>
<dbReference type="InterPro" id="IPR033247">
    <property type="entry name" value="Transketolase_fam"/>
</dbReference>
<dbReference type="InterPro" id="IPR009014">
    <property type="entry name" value="Transketo_C/PFOR_II"/>
</dbReference>
<dbReference type="AlphaFoldDB" id="N1JHD2"/>
<dbReference type="GO" id="GO:0006098">
    <property type="term" value="P:pentose-phosphate shunt"/>
    <property type="evidence" value="ECO:0007669"/>
    <property type="project" value="TreeGrafter"/>
</dbReference>
<dbReference type="Gene3D" id="3.40.50.920">
    <property type="match status" value="1"/>
</dbReference>
<comment type="catalytic activity">
    <reaction evidence="10">
        <text>D-sedoheptulose 7-phosphate + D-glyceraldehyde 3-phosphate = aldehydo-D-ribose 5-phosphate + D-xylulose 5-phosphate</text>
        <dbReference type="Rhea" id="RHEA:10508"/>
        <dbReference type="ChEBI" id="CHEBI:57483"/>
        <dbReference type="ChEBI" id="CHEBI:57737"/>
        <dbReference type="ChEBI" id="CHEBI:58273"/>
        <dbReference type="ChEBI" id="CHEBI:59776"/>
        <dbReference type="EC" id="2.2.1.1"/>
    </reaction>
</comment>
<feature type="binding site" evidence="13">
    <location>
        <position position="452"/>
    </location>
    <ligand>
        <name>thiamine diphosphate</name>
        <dbReference type="ChEBI" id="CHEBI:58937"/>
    </ligand>
</feature>
<feature type="binding site" evidence="14">
    <location>
        <position position="198"/>
    </location>
    <ligand>
        <name>Mg(2+)</name>
        <dbReference type="ChEBI" id="CHEBI:18420"/>
    </ligand>
</feature>
<accession>N1JHD2</accession>
<feature type="binding site" evidence="14">
    <location>
        <position position="196"/>
    </location>
    <ligand>
        <name>Mg(2+)</name>
        <dbReference type="ChEBI" id="CHEBI:18420"/>
    </ligand>
</feature>
<comment type="cofactor">
    <cofactor evidence="2">
        <name>Co(2+)</name>
        <dbReference type="ChEBI" id="CHEBI:48828"/>
    </cofactor>
</comment>
<feature type="binding site" evidence="13">
    <location>
        <begin position="125"/>
        <end position="127"/>
    </location>
    <ligand>
        <name>thiamine diphosphate</name>
        <dbReference type="ChEBI" id="CHEBI:58937"/>
    </ligand>
</feature>
<dbReference type="EC" id="2.2.1.1" evidence="5"/>
<dbReference type="NCBIfam" id="TIGR00232">
    <property type="entry name" value="tktlase_bact"/>
    <property type="match status" value="2"/>
</dbReference>
<feature type="binding site" evidence="12">
    <location>
        <position position="367"/>
    </location>
    <ligand>
        <name>substrate</name>
    </ligand>
</feature>
<dbReference type="GO" id="GO:0004802">
    <property type="term" value="F:transketolase activity"/>
    <property type="evidence" value="ECO:0007669"/>
    <property type="project" value="UniProtKB-EC"/>
</dbReference>
<evidence type="ECO:0000256" key="8">
    <source>
        <dbReference type="ARBA" id="ARBA00022842"/>
    </source>
</evidence>
<evidence type="ECO:0000256" key="10">
    <source>
        <dbReference type="ARBA" id="ARBA00049473"/>
    </source>
</evidence>
<keyword evidence="8 14" id="KW-0460">Magnesium</keyword>
<evidence type="ECO:0000256" key="13">
    <source>
        <dbReference type="PIRSR" id="PIRSR605478-3"/>
    </source>
</evidence>
<dbReference type="InParanoid" id="N1JHD2"/>
<dbReference type="InterPro" id="IPR029061">
    <property type="entry name" value="THDP-binding"/>
</dbReference>
<dbReference type="InterPro" id="IPR055152">
    <property type="entry name" value="Transketolase-like_C_2"/>
</dbReference>
<comment type="cofactor">
    <cofactor evidence="1">
        <name>Mn(2+)</name>
        <dbReference type="ChEBI" id="CHEBI:29035"/>
    </cofactor>
</comment>
<evidence type="ECO:0000256" key="4">
    <source>
        <dbReference type="ARBA" id="ARBA00011738"/>
    </source>
</evidence>
<dbReference type="EMBL" id="CAUH01003497">
    <property type="protein sequence ID" value="CCU77292.1"/>
    <property type="molecule type" value="Genomic_DNA"/>
</dbReference>
<evidence type="ECO:0000256" key="6">
    <source>
        <dbReference type="ARBA" id="ARBA00022679"/>
    </source>
</evidence>
<evidence type="ECO:0000313" key="18">
    <source>
        <dbReference type="Proteomes" id="UP000015441"/>
    </source>
</evidence>
<dbReference type="GO" id="GO:0046872">
    <property type="term" value="F:metal ion binding"/>
    <property type="evidence" value="ECO:0007669"/>
    <property type="project" value="UniProtKB-KW"/>
</dbReference>
<keyword evidence="18" id="KW-1185">Reference proteome</keyword>
<dbReference type="HOGENOM" id="CLU_009227_0_0_1"/>
<comment type="cofactor">
    <cofactor evidence="13">
        <name>thiamine diphosphate</name>
        <dbReference type="ChEBI" id="CHEBI:58937"/>
    </cofactor>
    <text evidence="13">Binds 1 thiamine pyrophosphate per subunit. During the reaction, the substrate forms a covalent intermediate with the cofactor.</text>
</comment>
<evidence type="ECO:0000259" key="16">
    <source>
        <dbReference type="SMART" id="SM00861"/>
    </source>
</evidence>
<keyword evidence="7 14" id="KW-0479">Metal-binding</keyword>
<dbReference type="GO" id="GO:0005634">
    <property type="term" value="C:nucleus"/>
    <property type="evidence" value="ECO:0007669"/>
    <property type="project" value="TreeGrafter"/>
</dbReference>
<dbReference type="STRING" id="546991.N1JHD2"/>
<dbReference type="Proteomes" id="UP000015441">
    <property type="component" value="Unassembled WGS sequence"/>
</dbReference>
<dbReference type="PANTHER" id="PTHR43522">
    <property type="entry name" value="TRANSKETOLASE"/>
    <property type="match status" value="1"/>
</dbReference>
<dbReference type="SMART" id="SM00861">
    <property type="entry name" value="Transket_pyr"/>
    <property type="match status" value="2"/>
</dbReference>
<feature type="active site" description="Proton donor" evidence="11">
    <location>
        <position position="426"/>
    </location>
</feature>
<evidence type="ECO:0000256" key="9">
    <source>
        <dbReference type="ARBA" id="ARBA00023052"/>
    </source>
</evidence>
<feature type="binding site" evidence="12">
    <location>
        <position position="272"/>
    </location>
    <ligand>
        <name>substrate</name>
    </ligand>
</feature>
<evidence type="ECO:0000256" key="1">
    <source>
        <dbReference type="ARBA" id="ARBA00001936"/>
    </source>
</evidence>
<dbReference type="InterPro" id="IPR005474">
    <property type="entry name" value="Transketolase_N"/>
</dbReference>
<dbReference type="InterPro" id="IPR020826">
    <property type="entry name" value="Transketolase_BS"/>
</dbReference>
<dbReference type="Pfam" id="PF02780">
    <property type="entry name" value="Transketolase_C"/>
    <property type="match status" value="1"/>
</dbReference>
<evidence type="ECO:0000256" key="15">
    <source>
        <dbReference type="PIRSR" id="PIRSR605478-5"/>
    </source>
</evidence>
<dbReference type="Pfam" id="PF02779">
    <property type="entry name" value="Transket_pyr"/>
    <property type="match status" value="2"/>
</dbReference>
<feature type="site" description="Important for catalytic activity" evidence="15">
    <location>
        <position position="272"/>
    </location>
</feature>
<dbReference type="GO" id="GO:0005829">
    <property type="term" value="C:cytosol"/>
    <property type="evidence" value="ECO:0007669"/>
    <property type="project" value="TreeGrafter"/>
</dbReference>
<evidence type="ECO:0000256" key="2">
    <source>
        <dbReference type="ARBA" id="ARBA00001941"/>
    </source>
</evidence>
<comment type="subunit">
    <text evidence="4">Homodimer.</text>
</comment>
<feature type="binding site" evidence="12">
    <location>
        <position position="488"/>
    </location>
    <ligand>
        <name>substrate</name>
    </ligand>
</feature>
<dbReference type="PROSITE" id="PS00801">
    <property type="entry name" value="TRANSKETOLASE_1"/>
    <property type="match status" value="1"/>
</dbReference>
<dbReference type="SUPFAM" id="SSF52922">
    <property type="entry name" value="TK C-terminal domain-like"/>
    <property type="match status" value="2"/>
</dbReference>
<dbReference type="InterPro" id="IPR005475">
    <property type="entry name" value="Transketolase-like_Pyr-bd"/>
</dbReference>
<comment type="caution">
    <text evidence="17">The sequence shown here is derived from an EMBL/GenBank/DDBJ whole genome shotgun (WGS) entry which is preliminary data.</text>
</comment>
<feature type="domain" description="Transketolase-like pyrimidine-binding" evidence="16">
    <location>
        <begin position="364"/>
        <end position="540"/>
    </location>
</feature>
<dbReference type="PROSITE" id="PS00802">
    <property type="entry name" value="TRANSKETOLASE_2"/>
    <property type="match status" value="2"/>
</dbReference>
<dbReference type="CDD" id="cd07033">
    <property type="entry name" value="TPP_PYR_DXS_TK_like"/>
    <property type="match status" value="2"/>
</dbReference>
<feature type="binding site" evidence="13">
    <location>
        <position position="167"/>
    </location>
    <ligand>
        <name>thiamine diphosphate</name>
        <dbReference type="ChEBI" id="CHEBI:58937"/>
    </ligand>
</feature>
<feature type="binding site" evidence="13">
    <location>
        <position position="272"/>
    </location>
    <ligand>
        <name>thiamine diphosphate</name>
        <dbReference type="ChEBI" id="CHEBI:58937"/>
    </ligand>
</feature>
<feature type="binding site" evidence="13">
    <location>
        <position position="196"/>
    </location>
    <ligand>
        <name>thiamine diphosphate</name>
        <dbReference type="ChEBI" id="CHEBI:58937"/>
    </ligand>
</feature>
<dbReference type="FunFam" id="3.40.50.970:FF:000003">
    <property type="entry name" value="Transketolase"/>
    <property type="match status" value="2"/>
</dbReference>
<comment type="cofactor">
    <cofactor evidence="14">
        <name>Mg(2+)</name>
        <dbReference type="ChEBI" id="CHEBI:18420"/>
    </cofactor>
    <text evidence="14">Binds 1 Mg(2+) ion per subunit. Can also utilize other divalent metal cations, such as Ca(2+), Mn(2+) and Co(2+).</text>
</comment>
<keyword evidence="9 13" id="KW-0786">Thiamine pyrophosphate</keyword>
<dbReference type="InterPro" id="IPR033248">
    <property type="entry name" value="Transketolase_C"/>
</dbReference>
<feature type="binding site" evidence="13">
    <location>
        <position position="77"/>
    </location>
    <ligand>
        <name>thiamine diphosphate</name>
        <dbReference type="ChEBI" id="CHEBI:58937"/>
    </ligand>
</feature>
<dbReference type="Pfam" id="PF00456">
    <property type="entry name" value="Transketolase_N"/>
    <property type="match status" value="2"/>
</dbReference>
<comment type="similarity">
    <text evidence="3">Belongs to the transketolase family.</text>
</comment>
<gene>
    <name evidence="17" type="ORF">BGHDH14_bgh06302</name>
</gene>
<keyword evidence="6" id="KW-0808">Transferase</keyword>
<evidence type="ECO:0000256" key="14">
    <source>
        <dbReference type="PIRSR" id="PIRSR605478-4"/>
    </source>
</evidence>
<feature type="binding site" evidence="12">
    <location>
        <position position="476"/>
    </location>
    <ligand>
        <name>substrate</name>
    </ligand>
</feature>
<dbReference type="PANTHER" id="PTHR43522:SF2">
    <property type="entry name" value="TRANSKETOLASE 1-RELATED"/>
    <property type="match status" value="1"/>
</dbReference>
<organism evidence="17 18">
    <name type="scientific">Blumeria graminis f. sp. hordei (strain DH14)</name>
    <name type="common">Barley powdery mildew</name>
    <name type="synonym">Oidium monilioides f. sp. hordei</name>
    <dbReference type="NCBI Taxonomy" id="546991"/>
    <lineage>
        <taxon>Eukaryota</taxon>
        <taxon>Fungi</taxon>
        <taxon>Dikarya</taxon>
        <taxon>Ascomycota</taxon>
        <taxon>Pezizomycotina</taxon>
        <taxon>Leotiomycetes</taxon>
        <taxon>Erysiphales</taxon>
        <taxon>Erysiphaceae</taxon>
        <taxon>Blumeria</taxon>
        <taxon>Blumeria hordei</taxon>
    </lineage>
</organism>
<evidence type="ECO:0000256" key="12">
    <source>
        <dbReference type="PIRSR" id="PIRSR605478-2"/>
    </source>
</evidence>
<dbReference type="Gene3D" id="3.40.50.970">
    <property type="match status" value="4"/>
</dbReference>
<feature type="binding site" evidence="12">
    <location>
        <position position="535"/>
    </location>
    <ligand>
        <name>substrate</name>
    </ligand>
</feature>
<dbReference type="SUPFAM" id="SSF52518">
    <property type="entry name" value="Thiamin diphosphate-binding fold (THDP-binding)"/>
    <property type="match status" value="4"/>
</dbReference>
<feature type="binding site" evidence="12">
    <location>
        <position position="394"/>
    </location>
    <ligand>
        <name>substrate</name>
    </ligand>
</feature>
<feature type="binding site" evidence="12">
    <location>
        <position position="29"/>
    </location>
    <ligand>
        <name>substrate</name>
    </ligand>
</feature>
<feature type="site" description="Important for catalytic activity" evidence="15">
    <location>
        <position position="29"/>
    </location>
</feature>
<sequence length="1242" mass="135766">MGYSAVDQEAINTIRLLAVDATIKCNSGHPGAPMGMAPVAHVLFNKIMNFNPKSSSWINRDRFVLSYSNLISFRNGHGCMLQYALLHLAGFKLSIDDIKDFRKIGSLTPGHPESHETDGVEVTTGPLGQGFSNAVGLAIAQQHAAGLYNKPDFELFNNYTFTFLGDGCMMEGVASEAASLAGHLQLGNLIAIYDDNGISIDGNVNCTLTEDVVKRFEAYGWHTLTIEDGDNNLEAIEAAIRECQSVKNKPSMIKLRTTIGFGSLLAGTHNVHGSPLKPDDAKQLKAKFGFDPEQSFVVRQSVYDLYNKRGAEGAAREQEWCKLFEKYCSTHESEAKDLKRRLSGELPEGWEKNLPTYSAKDPAIATRKLSETVLQKIYSSVPELVGGSADLTGSNLTRWKEAVDFQPPSLGIGNWSGRYIRYGVREHAMGAIMNGLAAYGLFIPYAGTFLNFVSYASGAVRLSALSQVRTIWVATHDSIGLGEDGPTHQPIEVLAHFRALPNCMVWRPADGNEVSAAYYVALTSKNTPSILALSRQNLPQLENSSIGNAIKGGYVACEDENADITIVSSGSEVGICIESVKYLKEHHNLRARVVSIPCFEVFDAQSKEYRLSVIPDGIPSLSVEVMSTLGWERYSHEQFGLNRFGASGAYLDVYKKIGSLTPGHPESHETDGVEVTTGPLGQGFSNAVGLAIAQQHAAGLYNKPDFELFNNYTFTFLGDGCMMEGVASEAASLAGHLQLGNLIAIYDDNGISIDGNVNCTLTEDVVKRFEAYGWHTLTIEDGDNNLEAIEAAIRECQSVKNKPSMIKLRTTIGFGSLLAGTHNVHGSPLKPDDAKQLKAKFGFDPEQSFVVRQSVYDLYNKRGAEGAAREQEWCKLFEKYCSTHESEAKDLKRRLSGELPEGWEKNLPTYSAKDPAIATRKLSETVLQKIYSSVPELVGGSADLTGSNLTRWKEAVDFQPPSLGIGNWSGRYIRYGVREHAMGAIMNGLAAYGLFIPYAGTFLNFVSYASGAVRLSALSQVRTIWVATHDSIGLGEDGPTHQPIEVLAHFRALPNCMVWRPADGNEVSAAYYVALTSKNTPSILALSRQNLPQLENSSIGNAIKGGYVACEDENADITIVSSGSEVGICIESVKYLKEHHNLRARVVSIPCFEVFDAQSKEYRLSVIPDGIPSLSVEVMSTLGWERYSHEQFGLNRFGASGAYLDVYKVKQAFIPYMKASNKGFTEVRVYTRGYIQACLGYG</sequence>
<dbReference type="InterPro" id="IPR049557">
    <property type="entry name" value="Transketolase_CS"/>
</dbReference>
<evidence type="ECO:0000313" key="17">
    <source>
        <dbReference type="EMBL" id="CCU77292.1"/>
    </source>
</evidence>
<dbReference type="eggNOG" id="KOG0523">
    <property type="taxonomic scope" value="Eukaryota"/>
</dbReference>
<dbReference type="OrthoDB" id="10267175at2759"/>
<dbReference type="Pfam" id="PF22613">
    <property type="entry name" value="Transketolase_C_1"/>
    <property type="match status" value="1"/>
</dbReference>
<feature type="domain" description="Transketolase-like pyrimidine-binding" evidence="16">
    <location>
        <begin position="917"/>
        <end position="1093"/>
    </location>
</feature>
<protein>
    <recommendedName>
        <fullName evidence="5">transketolase</fullName>
        <ecNumber evidence="5">2.2.1.1</ecNumber>
    </recommendedName>
</protein>
<evidence type="ECO:0000256" key="5">
    <source>
        <dbReference type="ARBA" id="ARBA00013152"/>
    </source>
</evidence>
<proteinExistence type="inferred from homology"/>
<feature type="binding site" evidence="12">
    <location>
        <position position="484"/>
    </location>
    <ligand>
        <name>substrate</name>
    </ligand>
</feature>
<feature type="binding site" evidence="14">
    <location>
        <position position="166"/>
    </location>
    <ligand>
        <name>Mg(2+)</name>
        <dbReference type="ChEBI" id="CHEBI:18420"/>
    </ligand>
</feature>
<evidence type="ECO:0000256" key="3">
    <source>
        <dbReference type="ARBA" id="ARBA00007131"/>
    </source>
</evidence>
<dbReference type="FunFam" id="3.40.50.970:FF:000004">
    <property type="entry name" value="Transketolase"/>
    <property type="match status" value="1"/>
</dbReference>
<dbReference type="CDD" id="cd02012">
    <property type="entry name" value="TPP_TK"/>
    <property type="match status" value="1"/>
</dbReference>
<dbReference type="FunCoup" id="N1JHD2">
    <property type="interactions" value="710"/>
</dbReference>
<evidence type="ECO:0000256" key="7">
    <source>
        <dbReference type="ARBA" id="ARBA00022723"/>
    </source>
</evidence>
<reference evidence="17 18" key="1">
    <citation type="journal article" date="2010" name="Science">
        <title>Genome expansion and gene loss in powdery mildew fungi reveal tradeoffs in extreme parasitism.</title>
        <authorList>
            <person name="Spanu P.D."/>
            <person name="Abbott J.C."/>
            <person name="Amselem J."/>
            <person name="Burgis T.A."/>
            <person name="Soanes D.M."/>
            <person name="Stueber K."/>
            <person name="Ver Loren van Themaat E."/>
            <person name="Brown J.K.M."/>
            <person name="Butcher S.A."/>
            <person name="Gurr S.J."/>
            <person name="Lebrun M.-H."/>
            <person name="Ridout C.J."/>
            <person name="Schulze-Lefert P."/>
            <person name="Talbot N.J."/>
            <person name="Ahmadinejad N."/>
            <person name="Ametz C."/>
            <person name="Barton G.R."/>
            <person name="Benjdia M."/>
            <person name="Bidzinski P."/>
            <person name="Bindschedler L.V."/>
            <person name="Both M."/>
            <person name="Brewer M.T."/>
            <person name="Cadle-Davidson L."/>
            <person name="Cadle-Davidson M.M."/>
            <person name="Collemare J."/>
            <person name="Cramer R."/>
            <person name="Frenkel O."/>
            <person name="Godfrey D."/>
            <person name="Harriman J."/>
            <person name="Hoede C."/>
            <person name="King B.C."/>
            <person name="Klages S."/>
            <person name="Kleemann J."/>
            <person name="Knoll D."/>
            <person name="Koti P.S."/>
            <person name="Kreplak J."/>
            <person name="Lopez-Ruiz F.J."/>
            <person name="Lu X."/>
            <person name="Maekawa T."/>
            <person name="Mahanil S."/>
            <person name="Micali C."/>
            <person name="Milgroom M.G."/>
            <person name="Montana G."/>
            <person name="Noir S."/>
            <person name="O'Connell R.J."/>
            <person name="Oberhaensli S."/>
            <person name="Parlange F."/>
            <person name="Pedersen C."/>
            <person name="Quesneville H."/>
            <person name="Reinhardt R."/>
            <person name="Rott M."/>
            <person name="Sacristan S."/>
            <person name="Schmidt S.M."/>
            <person name="Schoen M."/>
            <person name="Skamnioti P."/>
            <person name="Sommer H."/>
            <person name="Stephens A."/>
            <person name="Takahara H."/>
            <person name="Thordal-Christensen H."/>
            <person name="Vigouroux M."/>
            <person name="Wessling R."/>
            <person name="Wicker T."/>
            <person name="Panstruga R."/>
        </authorList>
    </citation>
    <scope>NUCLEOTIDE SEQUENCE [LARGE SCALE GENOMIC DNA]</scope>
    <source>
        <strain evidence="17">DH14</strain>
    </source>
</reference>
<dbReference type="InterPro" id="IPR005478">
    <property type="entry name" value="Transketolase_bac-like"/>
</dbReference>